<dbReference type="InterPro" id="IPR015424">
    <property type="entry name" value="PyrdxlP-dep_Trfase"/>
</dbReference>
<dbReference type="InterPro" id="IPR003437">
    <property type="entry name" value="GcvP"/>
</dbReference>
<evidence type="ECO:0000256" key="3">
    <source>
        <dbReference type="ARBA" id="ARBA00022898"/>
    </source>
</evidence>
<dbReference type="Proteomes" id="UP000053958">
    <property type="component" value="Unassembled WGS sequence"/>
</dbReference>
<comment type="subunit">
    <text evidence="7">The glycine cleavage system is composed of four proteins: P, T, L and H.</text>
</comment>
<evidence type="ECO:0000259" key="8">
    <source>
        <dbReference type="Pfam" id="PF02347"/>
    </source>
</evidence>
<dbReference type="FunFam" id="3.40.640.10:FF:000007">
    <property type="entry name" value="glycine dehydrogenase (Decarboxylating), mitochondrial"/>
    <property type="match status" value="1"/>
</dbReference>
<feature type="domain" description="Glycine cleavage system P-protein N-terminal" evidence="8">
    <location>
        <begin position="541"/>
        <end position="814"/>
    </location>
</feature>
<dbReference type="PANTHER" id="PTHR11773">
    <property type="entry name" value="GLYCINE DEHYDROGENASE, DECARBOXYLATING"/>
    <property type="match status" value="1"/>
</dbReference>
<feature type="domain" description="Glycine cleavage system P-protein N-terminal" evidence="8">
    <location>
        <begin position="80"/>
        <end position="523"/>
    </location>
</feature>
<dbReference type="AlphaFoldDB" id="A0A0F4Z465"/>
<evidence type="ECO:0000313" key="10">
    <source>
        <dbReference type="EMBL" id="KKA25307.1"/>
    </source>
</evidence>
<dbReference type="GO" id="GO:0005960">
    <property type="term" value="C:glycine cleavage complex"/>
    <property type="evidence" value="ECO:0007669"/>
    <property type="project" value="TreeGrafter"/>
</dbReference>
<proteinExistence type="inferred from homology"/>
<evidence type="ECO:0000256" key="4">
    <source>
        <dbReference type="ARBA" id="ARBA00023002"/>
    </source>
</evidence>
<dbReference type="GO" id="GO:0005739">
    <property type="term" value="C:mitochondrion"/>
    <property type="evidence" value="ECO:0007669"/>
    <property type="project" value="UniProtKB-SubCell"/>
</dbReference>
<evidence type="ECO:0000259" key="9">
    <source>
        <dbReference type="Pfam" id="PF21478"/>
    </source>
</evidence>
<dbReference type="Pfam" id="PF21478">
    <property type="entry name" value="GcvP2_C"/>
    <property type="match status" value="1"/>
</dbReference>
<feature type="domain" description="Glycine dehydrogenase C-terminal" evidence="9">
    <location>
        <begin position="865"/>
        <end position="986"/>
    </location>
</feature>
<comment type="subcellular location">
    <subcellularLocation>
        <location evidence="7">Mitochondrion</location>
    </subcellularLocation>
</comment>
<keyword evidence="7" id="KW-0496">Mitochondrion</keyword>
<dbReference type="GO" id="GO:0030170">
    <property type="term" value="F:pyridoxal phosphate binding"/>
    <property type="evidence" value="ECO:0007669"/>
    <property type="project" value="TreeGrafter"/>
</dbReference>
<organism evidence="10 11">
    <name type="scientific">Rasamsonia emersonii (strain ATCC 16479 / CBS 393.64 / IMI 116815)</name>
    <dbReference type="NCBI Taxonomy" id="1408163"/>
    <lineage>
        <taxon>Eukaryota</taxon>
        <taxon>Fungi</taxon>
        <taxon>Dikarya</taxon>
        <taxon>Ascomycota</taxon>
        <taxon>Pezizomycotina</taxon>
        <taxon>Eurotiomycetes</taxon>
        <taxon>Eurotiomycetidae</taxon>
        <taxon>Eurotiales</taxon>
        <taxon>Trichocomaceae</taxon>
        <taxon>Rasamsonia</taxon>
    </lineage>
</organism>
<feature type="modified residue" description="N6-(pyridoxal phosphate)lysine" evidence="6">
    <location>
        <position position="789"/>
    </location>
</feature>
<reference evidence="10 11" key="1">
    <citation type="submission" date="2015-04" db="EMBL/GenBank/DDBJ databases">
        <authorList>
            <person name="Heijne W.H."/>
            <person name="Fedorova N.D."/>
            <person name="Nierman W.C."/>
            <person name="Vollebregt A.W."/>
            <person name="Zhao Z."/>
            <person name="Wu L."/>
            <person name="Kumar M."/>
            <person name="Stam H."/>
            <person name="van den Berg M.A."/>
            <person name="Pel H.J."/>
        </authorList>
    </citation>
    <scope>NUCLEOTIDE SEQUENCE [LARGE SCALE GENOMIC DNA]</scope>
    <source>
        <strain evidence="10 11">CBS 393.64</strain>
    </source>
</reference>
<dbReference type="NCBIfam" id="NF003346">
    <property type="entry name" value="PRK04366.1"/>
    <property type="match status" value="1"/>
</dbReference>
<comment type="function">
    <text evidence="7">The glycine cleavage system catalyzes the degradation of glycine.</text>
</comment>
<keyword evidence="11" id="KW-1185">Reference proteome</keyword>
<dbReference type="FunFam" id="3.90.1150.10:FF:000007">
    <property type="entry name" value="Glycine dehydrogenase (decarboxylating), mitochondrial"/>
    <property type="match status" value="1"/>
</dbReference>
<dbReference type="InterPro" id="IPR015421">
    <property type="entry name" value="PyrdxlP-dep_Trfase_major"/>
</dbReference>
<dbReference type="RefSeq" id="XP_013331919.1">
    <property type="nucleotide sequence ID" value="XM_013476465.1"/>
</dbReference>
<evidence type="ECO:0000313" key="11">
    <source>
        <dbReference type="Proteomes" id="UP000053958"/>
    </source>
</evidence>
<dbReference type="InterPro" id="IPR049316">
    <property type="entry name" value="GDC-P_C"/>
</dbReference>
<dbReference type="GeneID" id="25312678"/>
<dbReference type="SUPFAM" id="SSF53383">
    <property type="entry name" value="PLP-dependent transferases"/>
    <property type="match status" value="2"/>
</dbReference>
<dbReference type="Gene3D" id="3.90.1150.10">
    <property type="entry name" value="Aspartate Aminotransferase, domain 1"/>
    <property type="match status" value="1"/>
</dbReference>
<dbReference type="GO" id="GO:0019464">
    <property type="term" value="P:glycine decarboxylation via glycine cleavage system"/>
    <property type="evidence" value="ECO:0007669"/>
    <property type="project" value="TreeGrafter"/>
</dbReference>
<accession>A0A0F4Z465</accession>
<evidence type="ECO:0000256" key="1">
    <source>
        <dbReference type="ARBA" id="ARBA00001933"/>
    </source>
</evidence>
<comment type="similarity">
    <text evidence="2 7">Belongs to the GcvP family.</text>
</comment>
<sequence length="1044" mass="113238">MAISSAALRASGQLVRLRAAPVAATFRRSQISPFTTCRRCLQLASQQVPSSRRAVHTTSVADHGDPSPRDLFQPLDTFPRRHIGPTPDAAKEMLAALDPPAADLDEFVKQVLPADILSKKDLTVSPPSVSLDLYRDPAYGGVGETDMLKLLSEYRKQISTAGKSYIGGGYYPTIVPPVILRNILENPAWYTSYTPYQPEISQGRLESLLNFQTLTADLTGLPVANASSPLPKQKKPGKAFVVSHLCHPQTIAVMRSRAEGFGINLVIGDIMADNFKLVKEQGDNLVGVLAQYPDTEGGVLDFSALGETVHQLGGTFAVATDLLALTVLKAPGEFGADIAFGSAQRLGVPMGFGGPHAAFFACADKYKRKIPGRLVGVTKDRLGNRALRLALQTREQHIRREKATSNICTAQALLANMSAMYAVYHGPQGLKAIAQRIMALTALLREKLQELGYNAPIRSNTPDGGVLFDTITVELPDSKAADAIMEAARASGLFFRRIDSAKIGLSLDETVGKGDITSILQVFSAQASKGDVKVDDTLGAVSVPASLARTSPYLTHPVFNSYHSETDMLRYIRHLESKDLSLAHSMIPLGSCTMKLNATTEMIPVSWPEFSQIHPFMPADTVKGYTQLIDDLQRQLADITGMAEVTVQPNSGAQGEFAGLRVIKKYHEANGSKNRNVCLIPVSAHGTNPASAAMAGMRVVPIKCDAKTGNLDLADLKAKCEKHKDELAAIMVTYPSTFGVFEPGIKEVCNIVHQYGGQVYMDGANMNAQIGLCSPGEIGADVCHLNLHKTFCIPHGGGGPGVGPIGVAEHLRPFLPSHPASEHLQSKRSDSASPPISAAPFGSASILPITFNYINMMGAKGLTHATKMTLLNANYILSRLKGHYPILYTNENERCAHEFILDVRQFKETAGIEAIDIAKRLQDYGFHAPTMSWPVANTLMIEPTESENKAELDRFCDALISIREEIAAVERGEQPREGNVLKNAPHTQRDLLASEWNRPYSREKAAYPLPWLVEKKFWPSVTRVDDAYGDQNLFCTCGPVENAA</sequence>
<dbReference type="Pfam" id="PF02347">
    <property type="entry name" value="GDC-P"/>
    <property type="match status" value="2"/>
</dbReference>
<dbReference type="GO" id="GO:0004375">
    <property type="term" value="F:glycine dehydrogenase (decarboxylating) activity"/>
    <property type="evidence" value="ECO:0007669"/>
    <property type="project" value="UniProtKB-UniRule"/>
</dbReference>
<evidence type="ECO:0000256" key="7">
    <source>
        <dbReference type="RuleBase" id="RU364056"/>
    </source>
</evidence>
<dbReference type="PANTHER" id="PTHR11773:SF1">
    <property type="entry name" value="GLYCINE DEHYDROGENASE (DECARBOXYLATING), MITOCHONDRIAL"/>
    <property type="match status" value="1"/>
</dbReference>
<dbReference type="EC" id="1.4.4.2" evidence="7"/>
<dbReference type="EMBL" id="LASV01000025">
    <property type="protein sequence ID" value="KKA25307.1"/>
    <property type="molecule type" value="Genomic_DNA"/>
</dbReference>
<comment type="catalytic activity">
    <reaction evidence="5 7">
        <text>N(6)-[(R)-lipoyl]-L-lysyl-[glycine-cleavage complex H protein] + glycine + H(+) = N(6)-[(R)-S(8)-aminomethyldihydrolipoyl]-L-lysyl-[glycine-cleavage complex H protein] + CO2</text>
        <dbReference type="Rhea" id="RHEA:24304"/>
        <dbReference type="Rhea" id="RHEA-COMP:10494"/>
        <dbReference type="Rhea" id="RHEA-COMP:10495"/>
        <dbReference type="ChEBI" id="CHEBI:15378"/>
        <dbReference type="ChEBI" id="CHEBI:16526"/>
        <dbReference type="ChEBI" id="CHEBI:57305"/>
        <dbReference type="ChEBI" id="CHEBI:83099"/>
        <dbReference type="ChEBI" id="CHEBI:83143"/>
        <dbReference type="EC" id="1.4.4.2"/>
    </reaction>
</comment>
<keyword evidence="3 6" id="KW-0663">Pyridoxal phosphate</keyword>
<dbReference type="CDD" id="cd00613">
    <property type="entry name" value="GDC-P"/>
    <property type="match status" value="2"/>
</dbReference>
<dbReference type="NCBIfam" id="TIGR00461">
    <property type="entry name" value="gcvP"/>
    <property type="match status" value="1"/>
</dbReference>
<dbReference type="OrthoDB" id="6537869at2759"/>
<evidence type="ECO:0000256" key="5">
    <source>
        <dbReference type="ARBA" id="ARBA00049026"/>
    </source>
</evidence>
<protein>
    <recommendedName>
        <fullName evidence="7">Glycine cleavage system P protein</fullName>
        <ecNumber evidence="7">1.4.4.2</ecNumber>
    </recommendedName>
</protein>
<dbReference type="InterPro" id="IPR049315">
    <property type="entry name" value="GDC-P_N"/>
</dbReference>
<comment type="cofactor">
    <cofactor evidence="1 6 7">
        <name>pyridoxal 5'-phosphate</name>
        <dbReference type="ChEBI" id="CHEBI:597326"/>
    </cofactor>
</comment>
<dbReference type="InterPro" id="IPR015422">
    <property type="entry name" value="PyrdxlP-dep_Trfase_small"/>
</dbReference>
<dbReference type="InterPro" id="IPR020581">
    <property type="entry name" value="GDC_P"/>
</dbReference>
<gene>
    <name evidence="10" type="ORF">T310_0624</name>
</gene>
<name>A0A0F4Z465_RASE3</name>
<keyword evidence="7" id="KW-0809">Transit peptide</keyword>
<dbReference type="Gene3D" id="3.40.640.10">
    <property type="entry name" value="Type I PLP-dependent aspartate aminotransferase-like (Major domain)"/>
    <property type="match status" value="2"/>
</dbReference>
<keyword evidence="4 7" id="KW-0560">Oxidoreductase</keyword>
<comment type="caution">
    <text evidence="10">The sequence shown here is derived from an EMBL/GenBank/DDBJ whole genome shotgun (WGS) entry which is preliminary data.</text>
</comment>
<dbReference type="GO" id="GO:0016594">
    <property type="term" value="F:glycine binding"/>
    <property type="evidence" value="ECO:0007669"/>
    <property type="project" value="TreeGrafter"/>
</dbReference>
<evidence type="ECO:0000256" key="6">
    <source>
        <dbReference type="PIRSR" id="PIRSR603437-50"/>
    </source>
</evidence>
<evidence type="ECO:0000256" key="2">
    <source>
        <dbReference type="ARBA" id="ARBA00010756"/>
    </source>
</evidence>
<dbReference type="STRING" id="1408163.A0A0F4Z465"/>